<feature type="compositionally biased region" description="Basic and acidic residues" evidence="1">
    <location>
        <begin position="544"/>
        <end position="560"/>
    </location>
</feature>
<gene>
    <name evidence="2" type="ORF">EIP91_003748</name>
</gene>
<reference evidence="2 3" key="1">
    <citation type="submission" date="2018-11" db="EMBL/GenBank/DDBJ databases">
        <title>Genome assembly of Steccherinum ochraceum LE-BIN_3174, the white-rot fungus of the Steccherinaceae family (The Residual Polyporoid clade, Polyporales, Basidiomycota).</title>
        <authorList>
            <person name="Fedorova T.V."/>
            <person name="Glazunova O.A."/>
            <person name="Landesman E.O."/>
            <person name="Moiseenko K.V."/>
            <person name="Psurtseva N.V."/>
            <person name="Savinova O.S."/>
            <person name="Shakhova N.V."/>
            <person name="Tyazhelova T.V."/>
            <person name="Vasina D.V."/>
        </authorList>
    </citation>
    <scope>NUCLEOTIDE SEQUENCE [LARGE SCALE GENOMIC DNA]</scope>
    <source>
        <strain evidence="2 3">LE-BIN_3174</strain>
    </source>
</reference>
<sequence length="560" mass="61716">ETLESFRTNIATILTGSSPNSNKTQAEAVMREVTSAEEGQGVAKSMSALNMAKASETVWDDWLTQVSVEENVFVEGGDSEEDTLGPSLLLQQLEIFTENQIRYPTAFPQFLSRDLLPPLPRQDSFIADLDQWVAQVLTNLTGAKAIPIHEDDHMPVDVPIVPAPAVDSVVNNEDDRPNNVAFTTPADDSVHVAVVAATAAADDRVSSIAAAARVDPMPDRNHIAPLFHMWTTCTKIKRAQNTNEATERIVADNLLRYVFDDAEVALSSMDDCAFSVRLEETIALPRSNVSSVTADALVVASLPKAAVNTFVEKKLSLRLSLVALRLKYNPPKARQLHYIGVFAVEDKCQDKEAANRQVIMDLSAIQRHRKALSLQNRLVYGAVYLDARFSLFVSWWTDHESIAVASVPGHVWDLSTPRGIVQCGYYLFNLKERLRAEIVTDFSKLDVEHLFTEEGLKEWSDWRRGPSVSTKSRSNPSTAGPSSLGHSHDEEANGEEESVVSSNEELPTPELSNLSRIVDHARTVLKVEMWRDSVTDGPVAEGMETDRKEADGREGKGKGA</sequence>
<name>A0A4R0S260_9APHY</name>
<dbReference type="EMBL" id="RWJN01000022">
    <property type="protein sequence ID" value="TCD70394.1"/>
    <property type="molecule type" value="Genomic_DNA"/>
</dbReference>
<dbReference type="AlphaFoldDB" id="A0A4R0S260"/>
<comment type="caution">
    <text evidence="2">The sequence shown here is derived from an EMBL/GenBank/DDBJ whole genome shotgun (WGS) entry which is preliminary data.</text>
</comment>
<proteinExistence type="predicted"/>
<evidence type="ECO:0000256" key="1">
    <source>
        <dbReference type="SAM" id="MobiDB-lite"/>
    </source>
</evidence>
<protein>
    <submittedName>
        <fullName evidence="2">Uncharacterized protein</fullName>
    </submittedName>
</protein>
<dbReference type="Proteomes" id="UP000292702">
    <property type="component" value="Unassembled WGS sequence"/>
</dbReference>
<feature type="non-terminal residue" evidence="2">
    <location>
        <position position="1"/>
    </location>
</feature>
<organism evidence="2 3">
    <name type="scientific">Steccherinum ochraceum</name>
    <dbReference type="NCBI Taxonomy" id="92696"/>
    <lineage>
        <taxon>Eukaryota</taxon>
        <taxon>Fungi</taxon>
        <taxon>Dikarya</taxon>
        <taxon>Basidiomycota</taxon>
        <taxon>Agaricomycotina</taxon>
        <taxon>Agaricomycetes</taxon>
        <taxon>Polyporales</taxon>
        <taxon>Steccherinaceae</taxon>
        <taxon>Steccherinum</taxon>
    </lineage>
</organism>
<feature type="region of interest" description="Disordered" evidence="1">
    <location>
        <begin position="462"/>
        <end position="560"/>
    </location>
</feature>
<accession>A0A4R0S260</accession>
<evidence type="ECO:0000313" key="3">
    <source>
        <dbReference type="Proteomes" id="UP000292702"/>
    </source>
</evidence>
<evidence type="ECO:0000313" key="2">
    <source>
        <dbReference type="EMBL" id="TCD70394.1"/>
    </source>
</evidence>
<dbReference type="OrthoDB" id="2996045at2759"/>
<feature type="compositionally biased region" description="Polar residues" evidence="1">
    <location>
        <begin position="467"/>
        <end position="485"/>
    </location>
</feature>
<keyword evidence="3" id="KW-1185">Reference proteome</keyword>